<dbReference type="PROSITE" id="PS50109">
    <property type="entry name" value="HIS_KIN"/>
    <property type="match status" value="1"/>
</dbReference>
<dbReference type="InterPro" id="IPR005467">
    <property type="entry name" value="His_kinase_dom"/>
</dbReference>
<dbReference type="InterPro" id="IPR011622">
    <property type="entry name" value="7TMR_DISM_rcpt_extracell_dom2"/>
</dbReference>
<evidence type="ECO:0000313" key="7">
    <source>
        <dbReference type="EMBL" id="PRY54489.1"/>
    </source>
</evidence>
<feature type="transmembrane region" description="Helical" evidence="5">
    <location>
        <begin position="331"/>
        <end position="348"/>
    </location>
</feature>
<evidence type="ECO:0000259" key="6">
    <source>
        <dbReference type="PROSITE" id="PS50109"/>
    </source>
</evidence>
<feature type="transmembrane region" description="Helical" evidence="5">
    <location>
        <begin position="208"/>
        <end position="231"/>
    </location>
</feature>
<dbReference type="Pfam" id="PF07696">
    <property type="entry name" value="7TMR-DISMED2"/>
    <property type="match status" value="1"/>
</dbReference>
<reference evidence="7 8" key="1">
    <citation type="submission" date="2018-03" db="EMBL/GenBank/DDBJ databases">
        <title>Genomic Encyclopedia of Type Strains, Phase III (KMG-III): the genomes of soil and plant-associated and newly described type strains.</title>
        <authorList>
            <person name="Whitman W."/>
        </authorList>
    </citation>
    <scope>NUCLEOTIDE SEQUENCE [LARGE SCALE GENOMIC DNA]</scope>
    <source>
        <strain evidence="7 8">CGMCC 1.9313</strain>
    </source>
</reference>
<dbReference type="InterPro" id="IPR003661">
    <property type="entry name" value="HisK_dim/P_dom"/>
</dbReference>
<dbReference type="Pfam" id="PF07695">
    <property type="entry name" value="7TMR-DISM_7TM"/>
    <property type="match status" value="1"/>
</dbReference>
<dbReference type="InterPro" id="IPR011623">
    <property type="entry name" value="7TMR_DISM_rcpt_extracell_dom1"/>
</dbReference>
<evidence type="ECO:0000256" key="4">
    <source>
        <dbReference type="SAM" id="Coils"/>
    </source>
</evidence>
<organism evidence="7 8">
    <name type="scientific">Arcticibacter pallidicorallinus</name>
    <dbReference type="NCBI Taxonomy" id="1259464"/>
    <lineage>
        <taxon>Bacteria</taxon>
        <taxon>Pseudomonadati</taxon>
        <taxon>Bacteroidota</taxon>
        <taxon>Sphingobacteriia</taxon>
        <taxon>Sphingobacteriales</taxon>
        <taxon>Sphingobacteriaceae</taxon>
        <taxon>Arcticibacter</taxon>
    </lineage>
</organism>
<feature type="domain" description="Histidine kinase" evidence="6">
    <location>
        <begin position="456"/>
        <end position="706"/>
    </location>
</feature>
<dbReference type="GO" id="GO:0000155">
    <property type="term" value="F:phosphorelay sensor kinase activity"/>
    <property type="evidence" value="ECO:0007669"/>
    <property type="project" value="InterPro"/>
</dbReference>
<dbReference type="Pfam" id="PF02518">
    <property type="entry name" value="HATPase_c"/>
    <property type="match status" value="1"/>
</dbReference>
<accession>A0A2T0U993</accession>
<feature type="transmembrane region" description="Helical" evidence="5">
    <location>
        <begin position="276"/>
        <end position="296"/>
    </location>
</feature>
<comment type="catalytic activity">
    <reaction evidence="1">
        <text>ATP + protein L-histidine = ADP + protein N-phospho-L-histidine.</text>
        <dbReference type="EC" id="2.7.13.3"/>
    </reaction>
</comment>
<protein>
    <recommendedName>
        <fullName evidence="2">histidine kinase</fullName>
        <ecNumber evidence="2">2.7.13.3</ecNumber>
    </recommendedName>
</protein>
<evidence type="ECO:0000256" key="1">
    <source>
        <dbReference type="ARBA" id="ARBA00000085"/>
    </source>
</evidence>
<feature type="coiled-coil region" evidence="4">
    <location>
        <begin position="417"/>
        <end position="447"/>
    </location>
</feature>
<dbReference type="InterPro" id="IPR036890">
    <property type="entry name" value="HATPase_C_sf"/>
</dbReference>
<evidence type="ECO:0000313" key="8">
    <source>
        <dbReference type="Proteomes" id="UP000238034"/>
    </source>
</evidence>
<sequence>MYYIRQVLFLLICLVAEKAFTQQVIPFDGGFGPIGDKLEILTDSNSNISLEKAMKSAGYRKSTEDFPNLGTKPYSYWVRFSLKNATDGKTAGIQLTQAMMDYLDFYELHGDTVKRVNFTGHKRPFGNRYLKNQTFIYQIPFQAGEIRTIYLKVQSGKQLILPVYVGTIERVLENSLVIDMLFGVYVGIIMVMILYNLFVYSTVRDRNYLYYVIYLVVVLLTQASMQGYVFRLILPGHPEIADMFIYFSTALIGIAAIEFSKHFLSTKSYTPKLHRFSYVFYTLYGVQILLALLGYFNSSYTLMLMLAMFSAIYVLYMAVVIQIKGLRSAKFFLIAWGGFILCVVVYVLKDLNIIFPYNNITNFALLIGSAFEAVLLSFALADKINILKSEKEQSQMETMQVLRENERIIKEQNVVLEARVTERTAELNNTLEDLKQTQSQLVESEKMASLGQLTAGIAHEINNPINFVTSNINPLKRDVDMLLEALDEIENVGLSDRPVHEKKQLIEDYKEDLDFDYLKIEIDQLMKGINEGASRTAEIVKGLRIFSRVDEDDLKKADINEGLNSTMIIANNLLNNNIRVVMSQGSLPKVECYAGKLNQVFLNIISNGIHAINEKFGEKPGGELNIKTYADQENVYLSIKDNGIGMSVDTQRKIFEPFFTTKDVGEGTGLGMSIAYNTIKKHKGDISVYSSPGEGSVFNLRIPISFSND</sequence>
<dbReference type="RefSeq" id="WP_106291727.1">
    <property type="nucleotide sequence ID" value="NZ_PVTH01000002.1"/>
</dbReference>
<dbReference type="Gene3D" id="2.60.40.2380">
    <property type="match status" value="1"/>
</dbReference>
<dbReference type="OrthoDB" id="9806995at2"/>
<keyword evidence="3" id="KW-0597">Phosphoprotein</keyword>
<dbReference type="Gene3D" id="3.30.565.10">
    <property type="entry name" value="Histidine kinase-like ATPase, C-terminal domain"/>
    <property type="match status" value="1"/>
</dbReference>
<dbReference type="SUPFAM" id="SSF55874">
    <property type="entry name" value="ATPase domain of HSP90 chaperone/DNA topoisomerase II/histidine kinase"/>
    <property type="match status" value="1"/>
</dbReference>
<feature type="transmembrane region" description="Helical" evidence="5">
    <location>
        <begin position="243"/>
        <end position="264"/>
    </location>
</feature>
<dbReference type="EMBL" id="PVTH01000002">
    <property type="protein sequence ID" value="PRY54489.1"/>
    <property type="molecule type" value="Genomic_DNA"/>
</dbReference>
<dbReference type="InterPro" id="IPR004358">
    <property type="entry name" value="Sig_transdc_His_kin-like_C"/>
</dbReference>
<dbReference type="SMART" id="SM00387">
    <property type="entry name" value="HATPase_c"/>
    <property type="match status" value="1"/>
</dbReference>
<dbReference type="SUPFAM" id="SSF47384">
    <property type="entry name" value="Homodimeric domain of signal transducing histidine kinase"/>
    <property type="match status" value="1"/>
</dbReference>
<dbReference type="InterPro" id="IPR036097">
    <property type="entry name" value="HisK_dim/P_sf"/>
</dbReference>
<dbReference type="Gene3D" id="1.10.287.130">
    <property type="match status" value="1"/>
</dbReference>
<evidence type="ECO:0000256" key="3">
    <source>
        <dbReference type="ARBA" id="ARBA00022553"/>
    </source>
</evidence>
<name>A0A2T0U993_9SPHI</name>
<dbReference type="CDD" id="cd00082">
    <property type="entry name" value="HisKA"/>
    <property type="match status" value="1"/>
</dbReference>
<keyword evidence="5" id="KW-0472">Membrane</keyword>
<comment type="caution">
    <text evidence="7">The sequence shown here is derived from an EMBL/GenBank/DDBJ whole genome shotgun (WGS) entry which is preliminary data.</text>
</comment>
<dbReference type="Proteomes" id="UP000238034">
    <property type="component" value="Unassembled WGS sequence"/>
</dbReference>
<dbReference type="AlphaFoldDB" id="A0A2T0U993"/>
<feature type="transmembrane region" description="Helical" evidence="5">
    <location>
        <begin position="180"/>
        <end position="201"/>
    </location>
</feature>
<dbReference type="PANTHER" id="PTHR43065">
    <property type="entry name" value="SENSOR HISTIDINE KINASE"/>
    <property type="match status" value="1"/>
</dbReference>
<dbReference type="PRINTS" id="PR00344">
    <property type="entry name" value="BCTRLSENSOR"/>
</dbReference>
<keyword evidence="8" id="KW-1185">Reference proteome</keyword>
<evidence type="ECO:0000256" key="2">
    <source>
        <dbReference type="ARBA" id="ARBA00012438"/>
    </source>
</evidence>
<proteinExistence type="predicted"/>
<feature type="transmembrane region" description="Helical" evidence="5">
    <location>
        <begin position="302"/>
        <end position="319"/>
    </location>
</feature>
<dbReference type="PANTHER" id="PTHR43065:SF50">
    <property type="entry name" value="HISTIDINE KINASE"/>
    <property type="match status" value="1"/>
</dbReference>
<keyword evidence="5" id="KW-1133">Transmembrane helix</keyword>
<keyword evidence="5" id="KW-0812">Transmembrane</keyword>
<dbReference type="InterPro" id="IPR003594">
    <property type="entry name" value="HATPase_dom"/>
</dbReference>
<feature type="transmembrane region" description="Helical" evidence="5">
    <location>
        <begin position="360"/>
        <end position="381"/>
    </location>
</feature>
<keyword evidence="4" id="KW-0175">Coiled coil</keyword>
<gene>
    <name evidence="7" type="ORF">B0I27_102256</name>
</gene>
<evidence type="ECO:0000256" key="5">
    <source>
        <dbReference type="SAM" id="Phobius"/>
    </source>
</evidence>
<dbReference type="EC" id="2.7.13.3" evidence="2"/>